<organism evidence="2 3">
    <name type="scientific">Paramuricea clavata</name>
    <name type="common">Red gorgonian</name>
    <name type="synonym">Violescent sea-whip</name>
    <dbReference type="NCBI Taxonomy" id="317549"/>
    <lineage>
        <taxon>Eukaryota</taxon>
        <taxon>Metazoa</taxon>
        <taxon>Cnidaria</taxon>
        <taxon>Anthozoa</taxon>
        <taxon>Octocorallia</taxon>
        <taxon>Malacalcyonacea</taxon>
        <taxon>Plexauridae</taxon>
        <taxon>Paramuricea</taxon>
    </lineage>
</organism>
<dbReference type="AlphaFoldDB" id="A0A7D9JNV7"/>
<dbReference type="InterPro" id="IPR029684">
    <property type="entry name" value="Schlafen"/>
</dbReference>
<dbReference type="PANTHER" id="PTHR12155">
    <property type="entry name" value="SCHLAFEN"/>
    <property type="match status" value="1"/>
</dbReference>
<feature type="domain" description="Schlafen AlbA-2" evidence="1">
    <location>
        <begin position="162"/>
        <end position="293"/>
    </location>
</feature>
<dbReference type="Pfam" id="PF04326">
    <property type="entry name" value="SLFN_AlbA_2"/>
    <property type="match status" value="1"/>
</dbReference>
<keyword evidence="3" id="KW-1185">Reference proteome</keyword>
<dbReference type="EMBL" id="CACRXK020018705">
    <property type="protein sequence ID" value="CAB4032796.1"/>
    <property type="molecule type" value="Genomic_DNA"/>
</dbReference>
<dbReference type="Gene3D" id="3.30.950.30">
    <property type="entry name" value="Schlafen, AAA domain"/>
    <property type="match status" value="1"/>
</dbReference>
<dbReference type="InterPro" id="IPR038461">
    <property type="entry name" value="Schlafen_AlbA_2_dom_sf"/>
</dbReference>
<evidence type="ECO:0000313" key="2">
    <source>
        <dbReference type="EMBL" id="CAB4032796.1"/>
    </source>
</evidence>
<evidence type="ECO:0000259" key="1">
    <source>
        <dbReference type="Pfam" id="PF04326"/>
    </source>
</evidence>
<gene>
    <name evidence="2" type="ORF">PACLA_8A078619</name>
</gene>
<comment type="caution">
    <text evidence="2">The sequence shown here is derived from an EMBL/GenBank/DDBJ whole genome shotgun (WGS) entry which is preliminary data.</text>
</comment>
<proteinExistence type="predicted"/>
<dbReference type="Proteomes" id="UP001152795">
    <property type="component" value="Unassembled WGS sequence"/>
</dbReference>
<dbReference type="OrthoDB" id="6140382at2759"/>
<name>A0A7D9JNV7_PARCT</name>
<protein>
    <submittedName>
        <fullName evidence="2">Schlafen family member 13-like</fullName>
    </submittedName>
</protein>
<accession>A0A7D9JNV7</accession>
<dbReference type="InterPro" id="IPR007421">
    <property type="entry name" value="Schlafen_AlbA_2_dom"/>
</dbReference>
<reference evidence="2" key="1">
    <citation type="submission" date="2020-04" db="EMBL/GenBank/DDBJ databases">
        <authorList>
            <person name="Alioto T."/>
            <person name="Alioto T."/>
            <person name="Gomez Garrido J."/>
        </authorList>
    </citation>
    <scope>NUCLEOTIDE SEQUENCE</scope>
    <source>
        <strain evidence="2">A484AB</strain>
    </source>
</reference>
<dbReference type="PANTHER" id="PTHR12155:SF41">
    <property type="entry name" value="SCHLAFEN ALBA-2 DOMAIN-CONTAINING PROTEIN"/>
    <property type="match status" value="1"/>
</dbReference>
<sequence length="636" mass="73358">MSAIEKIEFSSELLKKGNKATLDKKLDQTLRAVCGLLNANGGRVILFTEDGCYSEGFVDDITRRIEQKLSPFWDITVTRKVTNRELHFCVEASRSSCQPYTLNYNLYHTSETEVRKVLPSTPRERVIDLVQRTSRKRKLHEHYKFGNHCRKFTYGKTVSLRESKNTQLKKLTDKKSGKNDLASRITNKANKLICYVSGFANGEGGNIYYGITEKDGSNIVEGQIVDDRDEIIREVDKTIRKMTWPVGDPQRGKHWEIFFEPVAGVEESESKFVIIISVAPSPKAVFAEVPESYKMVGGKATKLGYTEWKKTLLQHQISYKSKETVVFEQPSVIRCSWSSSSAKLEYARISHKLVQLRNDGDRSKFTKYVEEQKHVSLNARIICQQQEAGYLLRESNVKKADELLKENRSLLMKSKDAPIFELTWLYWEITAKYSQPGDLEEREELFTGAMQKAQLVSEFLIGSWVLVQKTRTLEAQIGEGDETQDKELISKCKANYLEVLRQVAVLEESSAVVALKQRMHTSLARMYLGCYRCRGKMTRKLDCTVADREEAQRMLEIVDRSHNKGWPRRQLCNCEWYLLRSEQDIRNWSEYGNDQYLESAYGNSMEAFKIAKMLNFKHFTEYAEEQLSYLKGKLGE</sequence>
<evidence type="ECO:0000313" key="3">
    <source>
        <dbReference type="Proteomes" id="UP001152795"/>
    </source>
</evidence>